<dbReference type="Proteomes" id="UP000264353">
    <property type="component" value="Chromosome A4"/>
</dbReference>
<evidence type="ECO:0000313" key="4">
    <source>
        <dbReference type="Proteomes" id="UP000264353"/>
    </source>
</evidence>
<evidence type="ECO:0000256" key="2">
    <source>
        <dbReference type="SAM" id="Phobius"/>
    </source>
</evidence>
<evidence type="ECO:0000256" key="1">
    <source>
        <dbReference type="SAM" id="MobiDB-lite"/>
    </source>
</evidence>
<feature type="non-terminal residue" evidence="3">
    <location>
        <position position="1"/>
    </location>
</feature>
<dbReference type="AlphaFoldDB" id="A0A397ZID3"/>
<gene>
    <name evidence="3" type="ORF">BRARA_D00602</name>
</gene>
<protein>
    <submittedName>
        <fullName evidence="3">Uncharacterized protein</fullName>
    </submittedName>
</protein>
<keyword evidence="2" id="KW-0472">Membrane</keyword>
<keyword evidence="2" id="KW-1133">Transmembrane helix</keyword>
<feature type="region of interest" description="Disordered" evidence="1">
    <location>
        <begin position="29"/>
        <end position="58"/>
    </location>
</feature>
<dbReference type="EMBL" id="CM010631">
    <property type="protein sequence ID" value="RID65407.1"/>
    <property type="molecule type" value="Genomic_DNA"/>
</dbReference>
<keyword evidence="2" id="KW-0812">Transmembrane</keyword>
<feature type="transmembrane region" description="Helical" evidence="2">
    <location>
        <begin position="81"/>
        <end position="99"/>
    </location>
</feature>
<name>A0A397ZID3_BRACM</name>
<organism evidence="3 4">
    <name type="scientific">Brassica campestris</name>
    <name type="common">Field mustard</name>
    <dbReference type="NCBI Taxonomy" id="3711"/>
    <lineage>
        <taxon>Eukaryota</taxon>
        <taxon>Viridiplantae</taxon>
        <taxon>Streptophyta</taxon>
        <taxon>Embryophyta</taxon>
        <taxon>Tracheophyta</taxon>
        <taxon>Spermatophyta</taxon>
        <taxon>Magnoliopsida</taxon>
        <taxon>eudicotyledons</taxon>
        <taxon>Gunneridae</taxon>
        <taxon>Pentapetalae</taxon>
        <taxon>rosids</taxon>
        <taxon>malvids</taxon>
        <taxon>Brassicales</taxon>
        <taxon>Brassicaceae</taxon>
        <taxon>Brassiceae</taxon>
        <taxon>Brassica</taxon>
    </lineage>
</organism>
<accession>A0A397ZID3</accession>
<evidence type="ECO:0000313" key="3">
    <source>
        <dbReference type="EMBL" id="RID65407.1"/>
    </source>
</evidence>
<sequence>APYSWLRLSSSTPLKLPSFISKFLKRKSLASVSDSDGPKKPTGSYKESHNSSVSFPYNPAKNMEPLKFEAEGSSGRTSNSFVLWQVYALGGFLVLKWACARWNERKETTAKRRLRMMMIMIKTSHIAPKTGQINRTRNSEPEVNTD</sequence>
<dbReference type="PANTHER" id="PTHR36374">
    <property type="entry name" value="OS01G0969000 PROTEIN"/>
    <property type="match status" value="1"/>
</dbReference>
<proteinExistence type="predicted"/>
<reference evidence="3 4" key="1">
    <citation type="submission" date="2018-06" db="EMBL/GenBank/DDBJ databases">
        <title>WGS assembly of Brassica rapa FPsc.</title>
        <authorList>
            <person name="Bowman J."/>
            <person name="Kohchi T."/>
            <person name="Yamato K."/>
            <person name="Jenkins J."/>
            <person name="Shu S."/>
            <person name="Ishizaki K."/>
            <person name="Yamaoka S."/>
            <person name="Nishihama R."/>
            <person name="Nakamura Y."/>
            <person name="Berger F."/>
            <person name="Adam C."/>
            <person name="Aki S."/>
            <person name="Althoff F."/>
            <person name="Araki T."/>
            <person name="Arteaga-Vazquez M."/>
            <person name="Balasubrmanian S."/>
            <person name="Bauer D."/>
            <person name="Boehm C."/>
            <person name="Briginshaw L."/>
            <person name="Caballero-Perez J."/>
            <person name="Catarino B."/>
            <person name="Chen F."/>
            <person name="Chiyoda S."/>
            <person name="Chovatia M."/>
            <person name="Davies K."/>
            <person name="Delmans M."/>
            <person name="Demura T."/>
            <person name="Dierschke T."/>
            <person name="Dolan L."/>
            <person name="Dorantes-Acosta A."/>
            <person name="Eklund D."/>
            <person name="Florent S."/>
            <person name="Flores-Sandoval E."/>
            <person name="Fujiyama A."/>
            <person name="Fukuzawa H."/>
            <person name="Galik B."/>
            <person name="Grimanelli D."/>
            <person name="Grimwood J."/>
            <person name="Grossniklaus U."/>
            <person name="Hamada T."/>
            <person name="Haseloff J."/>
            <person name="Hetherington A."/>
            <person name="Higo A."/>
            <person name="Hirakawa Y."/>
            <person name="Hundley H."/>
            <person name="Ikeda Y."/>
            <person name="Inoue K."/>
            <person name="Inoue S."/>
            <person name="Ishida S."/>
            <person name="Jia Q."/>
            <person name="Kakita M."/>
            <person name="Kanazawa T."/>
            <person name="Kawai Y."/>
            <person name="Kawashima T."/>
            <person name="Kennedy M."/>
            <person name="Kinose K."/>
            <person name="Kinoshita T."/>
            <person name="Kohara Y."/>
            <person name="Koide E."/>
            <person name="Komatsu K."/>
            <person name="Kopischke S."/>
            <person name="Kubo M."/>
            <person name="Kyozuka J."/>
            <person name="Lagercrantz U."/>
            <person name="Lin S."/>
            <person name="Lindquist E."/>
            <person name="Lipzen A."/>
            <person name="Lu C."/>
            <person name="Luna E."/>
            <person name="Martienssen R."/>
            <person name="Minamino N."/>
            <person name="Mizutani M."/>
            <person name="Mizutani M."/>
            <person name="Mochizuki N."/>
            <person name="Monte I."/>
            <person name="Mosher R."/>
            <person name="Nagasaki H."/>
            <person name="Nakagami H."/>
            <person name="Naramoto S."/>
            <person name="Nishitani K."/>
            <person name="Ohtani M."/>
            <person name="Okamoto T."/>
            <person name="Okumura M."/>
            <person name="Phillips J."/>
            <person name="Pollak B."/>
            <person name="Reinders A."/>
            <person name="Roevekamp M."/>
            <person name="Sano R."/>
            <person name="Sawa S."/>
            <person name="Schmid M."/>
            <person name="Shirakawa M."/>
            <person name="Solano R."/>
            <person name="Spunde A."/>
            <person name="Suetsugu N."/>
            <person name="Sugano S."/>
            <person name="Sugiyama A."/>
            <person name="Sun R."/>
            <person name="Suzuki Y."/>
            <person name="Takenaka M."/>
            <person name="Takezawa D."/>
            <person name="Tomogane H."/>
            <person name="Tsuzuki M."/>
            <person name="Ueda T."/>
            <person name="Umeda M."/>
            <person name="Ward J."/>
            <person name="Watanabe Y."/>
            <person name="Yazaki K."/>
            <person name="Yokoyama R."/>
            <person name="Yoshitake Y."/>
            <person name="Yotsui I."/>
            <person name="Zachgo S."/>
            <person name="Schmutz J."/>
        </authorList>
    </citation>
    <scope>NUCLEOTIDE SEQUENCE [LARGE SCALE GENOMIC DNA]</scope>
    <source>
        <strain evidence="4">cv. B-3</strain>
    </source>
</reference>
<dbReference type="PANTHER" id="PTHR36374:SF1">
    <property type="entry name" value="OS01G0969000 PROTEIN"/>
    <property type="match status" value="1"/>
</dbReference>